<comment type="caution">
    <text evidence="12">The sequence shown here is derived from an EMBL/GenBank/DDBJ whole genome shotgun (WGS) entry which is preliminary data.</text>
</comment>
<dbReference type="Pfam" id="PF02424">
    <property type="entry name" value="ApbE"/>
    <property type="match status" value="1"/>
</dbReference>
<comment type="catalytic activity">
    <reaction evidence="9 10">
        <text>L-threonyl-[protein] + FAD = FMN-L-threonyl-[protein] + AMP + H(+)</text>
        <dbReference type="Rhea" id="RHEA:36847"/>
        <dbReference type="Rhea" id="RHEA-COMP:11060"/>
        <dbReference type="Rhea" id="RHEA-COMP:11061"/>
        <dbReference type="ChEBI" id="CHEBI:15378"/>
        <dbReference type="ChEBI" id="CHEBI:30013"/>
        <dbReference type="ChEBI" id="CHEBI:57692"/>
        <dbReference type="ChEBI" id="CHEBI:74257"/>
        <dbReference type="ChEBI" id="CHEBI:456215"/>
        <dbReference type="EC" id="2.7.1.180"/>
    </reaction>
</comment>
<keyword evidence="5 10" id="KW-0479">Metal-binding</keyword>
<evidence type="ECO:0000256" key="4">
    <source>
        <dbReference type="ARBA" id="ARBA00022679"/>
    </source>
</evidence>
<accession>A0A923E129</accession>
<keyword evidence="6 10" id="KW-0274">FAD</keyword>
<dbReference type="PIRSF" id="PIRSF006268">
    <property type="entry name" value="ApbE"/>
    <property type="match status" value="1"/>
</dbReference>
<evidence type="ECO:0000256" key="10">
    <source>
        <dbReference type="PIRNR" id="PIRNR006268"/>
    </source>
</evidence>
<proteinExistence type="inferred from homology"/>
<feature type="binding site" evidence="11">
    <location>
        <position position="284"/>
    </location>
    <ligand>
        <name>Mg(2+)</name>
        <dbReference type="ChEBI" id="CHEBI:18420"/>
    </ligand>
</feature>
<evidence type="ECO:0000256" key="1">
    <source>
        <dbReference type="ARBA" id="ARBA00011955"/>
    </source>
</evidence>
<dbReference type="EC" id="2.7.1.180" evidence="1 10"/>
<protein>
    <recommendedName>
        <fullName evidence="2 10">FAD:protein FMN transferase</fullName>
        <ecNumber evidence="1 10">2.7.1.180</ecNumber>
    </recommendedName>
    <alternativeName>
        <fullName evidence="8 10">Flavin transferase</fullName>
    </alternativeName>
</protein>
<dbReference type="PANTHER" id="PTHR30040:SF2">
    <property type="entry name" value="FAD:PROTEIN FMN TRANSFERASE"/>
    <property type="match status" value="1"/>
</dbReference>
<dbReference type="RefSeq" id="WP_182923378.1">
    <property type="nucleotide sequence ID" value="NZ_WNXD01000002.1"/>
</dbReference>
<keyword evidence="7 10" id="KW-0460">Magnesium</keyword>
<keyword evidence="3 10" id="KW-0285">Flavoprotein</keyword>
<keyword evidence="4 10" id="KW-0808">Transferase</keyword>
<dbReference type="EMBL" id="WNXD01000002">
    <property type="protein sequence ID" value="MBB2146740.1"/>
    <property type="molecule type" value="Genomic_DNA"/>
</dbReference>
<evidence type="ECO:0000256" key="11">
    <source>
        <dbReference type="PIRSR" id="PIRSR006268-2"/>
    </source>
</evidence>
<keyword evidence="13" id="KW-1185">Reference proteome</keyword>
<comment type="cofactor">
    <cofactor evidence="11">
        <name>Mg(2+)</name>
        <dbReference type="ChEBI" id="CHEBI:18420"/>
    </cofactor>
    <cofactor evidence="11">
        <name>Mn(2+)</name>
        <dbReference type="ChEBI" id="CHEBI:29035"/>
    </cofactor>
    <text evidence="11">Magnesium. Can also use manganese.</text>
</comment>
<dbReference type="GO" id="GO:0046872">
    <property type="term" value="F:metal ion binding"/>
    <property type="evidence" value="ECO:0007669"/>
    <property type="project" value="UniProtKB-UniRule"/>
</dbReference>
<evidence type="ECO:0000256" key="8">
    <source>
        <dbReference type="ARBA" id="ARBA00031306"/>
    </source>
</evidence>
<dbReference type="SUPFAM" id="SSF143631">
    <property type="entry name" value="ApbE-like"/>
    <property type="match status" value="1"/>
</dbReference>
<dbReference type="GO" id="GO:0016740">
    <property type="term" value="F:transferase activity"/>
    <property type="evidence" value="ECO:0007669"/>
    <property type="project" value="UniProtKB-UniRule"/>
</dbReference>
<name>A0A923E129_9SPHI</name>
<feature type="binding site" evidence="11">
    <location>
        <position position="167"/>
    </location>
    <ligand>
        <name>Mg(2+)</name>
        <dbReference type="ChEBI" id="CHEBI:18420"/>
    </ligand>
</feature>
<evidence type="ECO:0000313" key="13">
    <source>
        <dbReference type="Proteomes" id="UP000601055"/>
    </source>
</evidence>
<evidence type="ECO:0000256" key="3">
    <source>
        <dbReference type="ARBA" id="ARBA00022630"/>
    </source>
</evidence>
<dbReference type="PANTHER" id="PTHR30040">
    <property type="entry name" value="THIAMINE BIOSYNTHESIS LIPOPROTEIN APBE"/>
    <property type="match status" value="1"/>
</dbReference>
<sequence>MQSRLKYFLLVPFIFLSATNHLPLREFKMSGYAQGTSYSISYFAIDSLVTQTQVDSILNVIDLSMSLYKPNSAINKFNKSETGIELDSHFAKVVQKSFEIFKDSKGIFDITVAPLVQYWGFGPKSLTEKPNTQTIENIMQCVGMDKLELTKDYLTKKKSCISIDLNGIAQGYSVDVVADFMLTKGIKIFVVEIGGELRVKGPKPDGKTMRIGIEGPSETPNAEPSIKHIMSFTEGAVTTSGNYRKYLTNGSKKISHLINAKTGYPLDNEMISATVFAPDAITADGYDNVLMGMTVKEALTFVEAHKNLEAYLIYKKPDGKIADTLSAGFRKMIIN</sequence>
<comment type="similarity">
    <text evidence="10">Belongs to the ApbE family.</text>
</comment>
<organism evidence="12 13">
    <name type="scientific">Pedobacter planticolens</name>
    <dbReference type="NCBI Taxonomy" id="2679964"/>
    <lineage>
        <taxon>Bacteria</taxon>
        <taxon>Pseudomonadati</taxon>
        <taxon>Bacteroidota</taxon>
        <taxon>Sphingobacteriia</taxon>
        <taxon>Sphingobacteriales</taxon>
        <taxon>Sphingobacteriaceae</taxon>
        <taxon>Pedobacter</taxon>
    </lineage>
</organism>
<dbReference type="InterPro" id="IPR024932">
    <property type="entry name" value="ApbE"/>
</dbReference>
<gene>
    <name evidence="12" type="ORF">GM921_14650</name>
</gene>
<dbReference type="Proteomes" id="UP000601055">
    <property type="component" value="Unassembled WGS sequence"/>
</dbReference>
<evidence type="ECO:0000256" key="6">
    <source>
        <dbReference type="ARBA" id="ARBA00022827"/>
    </source>
</evidence>
<evidence type="ECO:0000256" key="2">
    <source>
        <dbReference type="ARBA" id="ARBA00016337"/>
    </source>
</evidence>
<reference evidence="12" key="1">
    <citation type="submission" date="2019-11" db="EMBL/GenBank/DDBJ databases">
        <title>Description of Pedobacter sp. LMG 31464T.</title>
        <authorList>
            <person name="Carlier A."/>
            <person name="Qi S."/>
            <person name="Vandamme P."/>
        </authorList>
    </citation>
    <scope>NUCLEOTIDE SEQUENCE</scope>
    <source>
        <strain evidence="12">LMG 31464</strain>
    </source>
</reference>
<dbReference type="AlphaFoldDB" id="A0A923E129"/>
<evidence type="ECO:0000256" key="5">
    <source>
        <dbReference type="ARBA" id="ARBA00022723"/>
    </source>
</evidence>
<evidence type="ECO:0000313" key="12">
    <source>
        <dbReference type="EMBL" id="MBB2146740.1"/>
    </source>
</evidence>
<evidence type="ECO:0000256" key="9">
    <source>
        <dbReference type="ARBA" id="ARBA00048540"/>
    </source>
</evidence>
<dbReference type="Gene3D" id="3.10.520.10">
    <property type="entry name" value="ApbE-like domains"/>
    <property type="match status" value="1"/>
</dbReference>
<dbReference type="InterPro" id="IPR003374">
    <property type="entry name" value="ApbE-like_sf"/>
</dbReference>
<evidence type="ECO:0000256" key="7">
    <source>
        <dbReference type="ARBA" id="ARBA00022842"/>
    </source>
</evidence>